<comment type="similarity">
    <text evidence="2 7">Belongs to the glycosyl hydrolase 20 family.</text>
</comment>
<dbReference type="GO" id="GO:0005975">
    <property type="term" value="P:carbohydrate metabolic process"/>
    <property type="evidence" value="ECO:0007669"/>
    <property type="project" value="InterPro"/>
</dbReference>
<proteinExistence type="inferred from homology"/>
<keyword evidence="4 7" id="KW-0378">Hydrolase</keyword>
<keyword evidence="5" id="KW-0325">Glycoprotein</keyword>
<accession>A0A1S2XNH7</accession>
<keyword evidence="6 7" id="KW-0326">Glycosidase</keyword>
<evidence type="ECO:0000256" key="2">
    <source>
        <dbReference type="ARBA" id="ARBA00006285"/>
    </source>
</evidence>
<evidence type="ECO:0000256" key="4">
    <source>
        <dbReference type="ARBA" id="ARBA00022801"/>
    </source>
</evidence>
<dbReference type="InterPro" id="IPR025705">
    <property type="entry name" value="Beta_hexosaminidase_sua/sub"/>
</dbReference>
<reference evidence="11" key="1">
    <citation type="journal article" date="2013" name="Nat. Biotechnol.">
        <title>Draft genome sequence of chickpea (Cicer arietinum) provides a resource for trait improvement.</title>
        <authorList>
            <person name="Varshney R.K."/>
            <person name="Song C."/>
            <person name="Saxena R.K."/>
            <person name="Azam S."/>
            <person name="Yu S."/>
            <person name="Sharpe A.G."/>
            <person name="Cannon S."/>
            <person name="Baek J."/>
            <person name="Rosen B.D."/>
            <person name="Tar'an B."/>
            <person name="Millan T."/>
            <person name="Zhang X."/>
            <person name="Ramsay L.D."/>
            <person name="Iwata A."/>
            <person name="Wang Y."/>
            <person name="Nelson W."/>
            <person name="Farmer A.D."/>
            <person name="Gaur P.M."/>
            <person name="Soderlund C."/>
            <person name="Penmetsa R.V."/>
            <person name="Xu C."/>
            <person name="Bharti A.K."/>
            <person name="He W."/>
            <person name="Winter P."/>
            <person name="Zhao S."/>
            <person name="Hane J.K."/>
            <person name="Carrasquilla-Garcia N."/>
            <person name="Condie J.A."/>
            <person name="Upadhyaya H.D."/>
            <person name="Luo M.C."/>
            <person name="Thudi M."/>
            <person name="Gowda C.L."/>
            <person name="Singh N.P."/>
            <person name="Lichtenzveig J."/>
            <person name="Gali K.K."/>
            <person name="Rubio J."/>
            <person name="Nadarajan N."/>
            <person name="Dolezel J."/>
            <person name="Bansal K.C."/>
            <person name="Xu X."/>
            <person name="Edwards D."/>
            <person name="Zhang G."/>
            <person name="Kahl G."/>
            <person name="Gil J."/>
            <person name="Singh K.B."/>
            <person name="Datta S.K."/>
            <person name="Jackson S.A."/>
            <person name="Wang J."/>
            <person name="Cook D.R."/>
        </authorList>
    </citation>
    <scope>NUCLEOTIDE SEQUENCE [LARGE SCALE GENOMIC DNA]</scope>
    <source>
        <strain evidence="11">cv. CDC Frontier</strain>
    </source>
</reference>
<dbReference type="RefSeq" id="XP_004492083.1">
    <property type="nucleotide sequence ID" value="XM_004492026.2"/>
</dbReference>
<evidence type="ECO:0000256" key="5">
    <source>
        <dbReference type="ARBA" id="ARBA00023180"/>
    </source>
</evidence>
<dbReference type="KEGG" id="cam:101508517"/>
<dbReference type="PRINTS" id="PR00738">
    <property type="entry name" value="GLHYDRLASE20"/>
</dbReference>
<dbReference type="Gene3D" id="3.20.20.80">
    <property type="entry name" value="Glycosidases"/>
    <property type="match status" value="1"/>
</dbReference>
<sequence>MMFHSKPRNLISLKKTSFFIFLFISISISFAFRITTPNPKEESLTYLWPLPSQFTSGNQSLSVDPSLTLSVKGHVGRGVSHILNAAFYRYRGIVFKHTGVGFGFGFVRKLKERMSVVPYDIASLKIILHSDKEELQLGVDESYTLQVSKADDSSIAGEVTIEANTVYGALRGLETLSQLCSFDYTTKTVQINKAPWSIKDKPRFAYRGLMLDTSRHYLPITVIKQIIESMSYAKLNVLHWHIIDEESFPLEIPTYPNLWNGSYSKWERYTVEDAYEIVNFAKMRGINVMAEVDVPGHAESWGAGYPDLWPSPTCKEPLDVSKTFTFDVVSGILSDMRKIFPFELFHLGGDEVNTDCWSNTSHVHEWLQKHNMTTKGAYEYFVLKAQEIALSKNWTPVNWEETFNTFPTKLHPETVVHNWLGPGVCPKAVAKGFRCIFSNQGVWYLDHLDVPWDKVYTAEPLEGIHKDSEQKLVIGGEVCMWGETADTSDVQQTIWPRAAAAAERLWSPRDSTSAKDITLTALPRLQHFRCLLNRRGVAAAPVTNFYARTAPVGTGSCYDQ</sequence>
<dbReference type="InterPro" id="IPR029019">
    <property type="entry name" value="HEX_eukaryotic_N"/>
</dbReference>
<dbReference type="OrthoDB" id="428480at2759"/>
<dbReference type="Proteomes" id="UP000087171">
    <property type="component" value="Chromosome Ca3"/>
</dbReference>
<dbReference type="Pfam" id="PF00728">
    <property type="entry name" value="Glyco_hydro_20"/>
    <property type="match status" value="1"/>
</dbReference>
<evidence type="ECO:0000313" key="11">
    <source>
        <dbReference type="Proteomes" id="UP000087171"/>
    </source>
</evidence>
<dbReference type="GO" id="GO:0016020">
    <property type="term" value="C:membrane"/>
    <property type="evidence" value="ECO:0007669"/>
    <property type="project" value="TreeGrafter"/>
</dbReference>
<name>A0A1S2XNH7_CICAR</name>
<dbReference type="InterPro" id="IPR015883">
    <property type="entry name" value="Glyco_hydro_20_cat"/>
</dbReference>
<dbReference type="SUPFAM" id="SSF55545">
    <property type="entry name" value="beta-N-acetylhexosaminidase-like domain"/>
    <property type="match status" value="1"/>
</dbReference>
<dbReference type="InterPro" id="IPR017853">
    <property type="entry name" value="GH"/>
</dbReference>
<dbReference type="AlphaFoldDB" id="A0A1S2XNH7"/>
<dbReference type="PIRSF" id="PIRSF001093">
    <property type="entry name" value="B-hxosamndse_ab_euk"/>
    <property type="match status" value="1"/>
</dbReference>
<reference evidence="12" key="2">
    <citation type="submission" date="2025-08" db="UniProtKB">
        <authorList>
            <consortium name="RefSeq"/>
        </authorList>
    </citation>
    <scope>IDENTIFICATION</scope>
    <source>
        <tissue evidence="12">Etiolated seedlings</tissue>
    </source>
</reference>
<evidence type="ECO:0000256" key="3">
    <source>
        <dbReference type="ARBA" id="ARBA00022729"/>
    </source>
</evidence>
<evidence type="ECO:0000259" key="9">
    <source>
        <dbReference type="Pfam" id="PF00728"/>
    </source>
</evidence>
<dbReference type="InterPro" id="IPR029018">
    <property type="entry name" value="Hex-like_dom2"/>
</dbReference>
<keyword evidence="3" id="KW-0732">Signal</keyword>
<dbReference type="Gene3D" id="3.30.379.10">
    <property type="entry name" value="Chitobiase/beta-hexosaminidase domain 2-like"/>
    <property type="match status" value="1"/>
</dbReference>
<dbReference type="CDD" id="cd06562">
    <property type="entry name" value="GH20_HexA_HexB-like"/>
    <property type="match status" value="1"/>
</dbReference>
<evidence type="ECO:0000256" key="1">
    <source>
        <dbReference type="ARBA" id="ARBA00001231"/>
    </source>
</evidence>
<protein>
    <recommendedName>
        <fullName evidence="7">Beta-hexosaminidase</fullName>
        <ecNumber evidence="7">3.2.1.52</ecNumber>
    </recommendedName>
</protein>
<dbReference type="EC" id="3.2.1.52" evidence="7"/>
<comment type="catalytic activity">
    <reaction evidence="1 7">
        <text>Hydrolysis of terminal non-reducing N-acetyl-D-hexosamine residues in N-acetyl-beta-D-hexosaminides.</text>
        <dbReference type="EC" id="3.2.1.52"/>
    </reaction>
</comment>
<evidence type="ECO:0000256" key="7">
    <source>
        <dbReference type="PIRNR" id="PIRNR001093"/>
    </source>
</evidence>
<dbReference type="PANTHER" id="PTHR22600">
    <property type="entry name" value="BETA-HEXOSAMINIDASE"/>
    <property type="match status" value="1"/>
</dbReference>
<dbReference type="PANTHER" id="PTHR22600:SF40">
    <property type="entry name" value="BETA-HEXOSAMINIDASE 1"/>
    <property type="match status" value="1"/>
</dbReference>
<dbReference type="GO" id="GO:0004563">
    <property type="term" value="F:beta-N-acetylhexosaminidase activity"/>
    <property type="evidence" value="ECO:0007669"/>
    <property type="project" value="UniProtKB-EC"/>
</dbReference>
<dbReference type="FunFam" id="3.20.20.80:FF:000063">
    <property type="entry name" value="Beta-hexosaminidase"/>
    <property type="match status" value="1"/>
</dbReference>
<dbReference type="GeneID" id="101508517"/>
<dbReference type="GO" id="GO:0030203">
    <property type="term" value="P:glycosaminoglycan metabolic process"/>
    <property type="evidence" value="ECO:0007669"/>
    <property type="project" value="TreeGrafter"/>
</dbReference>
<dbReference type="Pfam" id="PF14845">
    <property type="entry name" value="Glycohydro_20b2"/>
    <property type="match status" value="1"/>
</dbReference>
<keyword evidence="11" id="KW-1185">Reference proteome</keyword>
<feature type="active site" description="Proton donor" evidence="8">
    <location>
        <position position="351"/>
    </location>
</feature>
<feature type="domain" description="Glycoside hydrolase family 20 catalytic" evidence="9">
    <location>
        <begin position="204"/>
        <end position="508"/>
    </location>
</feature>
<dbReference type="eggNOG" id="KOG2499">
    <property type="taxonomic scope" value="Eukaryota"/>
</dbReference>
<evidence type="ECO:0000313" key="12">
    <source>
        <dbReference type="RefSeq" id="XP_004492083.1"/>
    </source>
</evidence>
<dbReference type="PaxDb" id="3827-XP_004492083.1"/>
<dbReference type="STRING" id="3827.A0A1S2XNH7"/>
<evidence type="ECO:0000256" key="6">
    <source>
        <dbReference type="ARBA" id="ARBA00023295"/>
    </source>
</evidence>
<feature type="domain" description="Beta-hexosaminidase eukaryotic type N-terminal" evidence="10">
    <location>
        <begin position="47"/>
        <end position="179"/>
    </location>
</feature>
<dbReference type="SUPFAM" id="SSF51445">
    <property type="entry name" value="(Trans)glycosidases"/>
    <property type="match status" value="1"/>
</dbReference>
<organism evidence="11 12">
    <name type="scientific">Cicer arietinum</name>
    <name type="common">Chickpea</name>
    <name type="synonym">Garbanzo</name>
    <dbReference type="NCBI Taxonomy" id="3827"/>
    <lineage>
        <taxon>Eukaryota</taxon>
        <taxon>Viridiplantae</taxon>
        <taxon>Streptophyta</taxon>
        <taxon>Embryophyta</taxon>
        <taxon>Tracheophyta</taxon>
        <taxon>Spermatophyta</taxon>
        <taxon>Magnoliopsida</taxon>
        <taxon>eudicotyledons</taxon>
        <taxon>Gunneridae</taxon>
        <taxon>Pentapetalae</taxon>
        <taxon>rosids</taxon>
        <taxon>fabids</taxon>
        <taxon>Fabales</taxon>
        <taxon>Fabaceae</taxon>
        <taxon>Papilionoideae</taxon>
        <taxon>50 kb inversion clade</taxon>
        <taxon>NPAAA clade</taxon>
        <taxon>Hologalegina</taxon>
        <taxon>IRL clade</taxon>
        <taxon>Cicereae</taxon>
        <taxon>Cicer</taxon>
    </lineage>
</organism>
<gene>
    <name evidence="12" type="primary">LOC101508517</name>
</gene>
<evidence type="ECO:0000259" key="10">
    <source>
        <dbReference type="Pfam" id="PF14845"/>
    </source>
</evidence>
<evidence type="ECO:0000256" key="8">
    <source>
        <dbReference type="PIRSR" id="PIRSR001093-1"/>
    </source>
</evidence>